<dbReference type="GO" id="GO:0005886">
    <property type="term" value="C:plasma membrane"/>
    <property type="evidence" value="ECO:0007669"/>
    <property type="project" value="UniProtKB-SubCell"/>
</dbReference>
<comment type="similarity">
    <text evidence="2">Belongs to the DRAM/TMEM150 family.</text>
</comment>
<feature type="transmembrane region" description="Helical" evidence="11">
    <location>
        <begin position="334"/>
        <end position="356"/>
    </location>
</feature>
<reference evidence="14" key="1">
    <citation type="journal article" date="2019" name="IScience">
        <title>Narwhal Genome Reveals Long-Term Low Genetic Diversity despite Current Large Abundance Size.</title>
        <authorList>
            <person name="Westbury M.V."/>
            <person name="Petersen B."/>
            <person name="Garde E."/>
            <person name="Heide-Jorgensen M.P."/>
            <person name="Lorenzen E.D."/>
        </authorList>
    </citation>
    <scope>NUCLEOTIDE SEQUENCE [LARGE SCALE GENOMIC DNA]</scope>
</reference>
<evidence type="ECO:0000256" key="9">
    <source>
        <dbReference type="ARBA" id="ARBA00030381"/>
    </source>
</evidence>
<evidence type="ECO:0000259" key="12">
    <source>
        <dbReference type="Pfam" id="PF10277"/>
    </source>
</evidence>
<keyword evidence="7 11" id="KW-0472">Membrane</keyword>
<feature type="transmembrane region" description="Helical" evidence="11">
    <location>
        <begin position="303"/>
        <end position="322"/>
    </location>
</feature>
<dbReference type="AlphaFoldDB" id="A0A4U1FBR4"/>
<dbReference type="PANTHER" id="PTHR21324:SF6">
    <property type="entry name" value="TRANSMEMBRANE PROTEIN 150A"/>
    <property type="match status" value="1"/>
</dbReference>
<feature type="transmembrane region" description="Helical" evidence="11">
    <location>
        <begin position="368"/>
        <end position="390"/>
    </location>
</feature>
<dbReference type="InterPro" id="IPR050911">
    <property type="entry name" value="DRAM/TMEM150_Autophagy_Mod"/>
</dbReference>
<feature type="domain" description="CWH43-like N-terminal" evidence="12">
    <location>
        <begin position="197"/>
        <end position="424"/>
    </location>
</feature>
<keyword evidence="4" id="KW-1003">Cell membrane</keyword>
<feature type="region of interest" description="Disordered" evidence="10">
    <location>
        <begin position="37"/>
        <end position="106"/>
    </location>
</feature>
<feature type="transmembrane region" description="Helical" evidence="11">
    <location>
        <begin position="189"/>
        <end position="215"/>
    </location>
</feature>
<name>A0A4U1FBR4_MONMO</name>
<feature type="transmembrane region" description="Helical" evidence="11">
    <location>
        <begin position="270"/>
        <end position="291"/>
    </location>
</feature>
<dbReference type="PANTHER" id="PTHR21324">
    <property type="entry name" value="FASTING-INDUCIBLE INTEGRAL MEMBRANE PROTEIN TM6P1-RELATED"/>
    <property type="match status" value="1"/>
</dbReference>
<feature type="non-terminal residue" evidence="13">
    <location>
        <position position="1"/>
    </location>
</feature>
<dbReference type="EMBL" id="RWIC01000283">
    <property type="protein sequence ID" value="TKC46216.1"/>
    <property type="molecule type" value="Genomic_DNA"/>
</dbReference>
<dbReference type="Proteomes" id="UP000308365">
    <property type="component" value="Unassembled WGS sequence"/>
</dbReference>
<comment type="caution">
    <text evidence="13">The sequence shown here is derived from an EMBL/GenBank/DDBJ whole genome shotgun (WGS) entry which is preliminary data.</text>
</comment>
<keyword evidence="6 11" id="KW-1133">Transmembrane helix</keyword>
<evidence type="ECO:0000256" key="5">
    <source>
        <dbReference type="ARBA" id="ARBA00022692"/>
    </source>
</evidence>
<evidence type="ECO:0000256" key="4">
    <source>
        <dbReference type="ARBA" id="ARBA00022475"/>
    </source>
</evidence>
<feature type="transmembrane region" description="Helical" evidence="11">
    <location>
        <begin position="402"/>
        <end position="420"/>
    </location>
</feature>
<gene>
    <name evidence="13" type="ORF">EI555_012864</name>
</gene>
<evidence type="ECO:0000256" key="2">
    <source>
        <dbReference type="ARBA" id="ARBA00006565"/>
    </source>
</evidence>
<evidence type="ECO:0000256" key="8">
    <source>
        <dbReference type="ARBA" id="ARBA00023180"/>
    </source>
</evidence>
<keyword evidence="5 11" id="KW-0812">Transmembrane</keyword>
<evidence type="ECO:0000256" key="6">
    <source>
        <dbReference type="ARBA" id="ARBA00022989"/>
    </source>
</evidence>
<dbReference type="InterPro" id="IPR018888">
    <property type="entry name" value="UPF0561"/>
</dbReference>
<organism evidence="13 14">
    <name type="scientific">Monodon monoceros</name>
    <name type="common">Narwhal</name>
    <name type="synonym">Ceratodon monodon</name>
    <dbReference type="NCBI Taxonomy" id="40151"/>
    <lineage>
        <taxon>Eukaryota</taxon>
        <taxon>Metazoa</taxon>
        <taxon>Chordata</taxon>
        <taxon>Craniata</taxon>
        <taxon>Vertebrata</taxon>
        <taxon>Euteleostomi</taxon>
        <taxon>Mammalia</taxon>
        <taxon>Eutheria</taxon>
        <taxon>Laurasiatheria</taxon>
        <taxon>Artiodactyla</taxon>
        <taxon>Whippomorpha</taxon>
        <taxon>Cetacea</taxon>
        <taxon>Odontoceti</taxon>
        <taxon>Monodontidae</taxon>
        <taxon>Monodon</taxon>
    </lineage>
</organism>
<dbReference type="Pfam" id="PF10277">
    <property type="entry name" value="Frag1"/>
    <property type="match status" value="1"/>
</dbReference>
<evidence type="ECO:0000256" key="10">
    <source>
        <dbReference type="SAM" id="MobiDB-lite"/>
    </source>
</evidence>
<evidence type="ECO:0000256" key="11">
    <source>
        <dbReference type="SAM" id="Phobius"/>
    </source>
</evidence>
<sequence length="464" mass="49825">GLQMEAAPGPGPGLCCKPGGRLDMSHGFVHHIRRNQLARDDYDKKVKQAAKEKARRRHTPAPTRPRKPDLQVYLPRHRDGSTHPSTPGCEESGESSSSGSSEPELPGHQLFCLEYEADSGDVTSVIVYQDDDPGRVSEEVSAHTPLEPPMREALKPGQLMVLAKYLKVAGSTPSSPPTSCPPPTPPPPWLPSLMTAWILLPVSLSAFSITGLWTVYAMAVMNHHVCPVENWSYNESCSPDPTEQGGPKTCCTLDDVPLISKCGTYPPESCLFSLIGNVGAFMVALICLLRYGQLLEQSRHSWVNTTTLITGCTNAAGLVVVGNFQVDHAKSLHYVGTGVAFTAGLLFVCLHCALSYHGATAPHDLAVAYLRIVLAAIAFVSLILSGVFFIHESSQLQHGAALCEWLFVIDILIFYGTFSYEFGAVSSETLVATLQPAPGRACKSSGSSSTSTHLNCAPESVAMI</sequence>
<comment type="subcellular location">
    <subcellularLocation>
        <location evidence="1">Cell membrane</location>
        <topology evidence="1">Multi-pass membrane protein</topology>
    </subcellularLocation>
</comment>
<dbReference type="Pfam" id="PF10573">
    <property type="entry name" value="UPF0561"/>
    <property type="match status" value="1"/>
</dbReference>
<evidence type="ECO:0000313" key="13">
    <source>
        <dbReference type="EMBL" id="TKC46216.1"/>
    </source>
</evidence>
<dbReference type="GO" id="GO:0072659">
    <property type="term" value="P:protein localization to plasma membrane"/>
    <property type="evidence" value="ECO:0007669"/>
    <property type="project" value="TreeGrafter"/>
</dbReference>
<evidence type="ECO:0000256" key="7">
    <source>
        <dbReference type="ARBA" id="ARBA00023136"/>
    </source>
</evidence>
<proteinExistence type="inferred from homology"/>
<accession>A0A4U1FBR4</accession>
<protein>
    <recommendedName>
        <fullName evidence="3">Transmembrane protein 150A</fullName>
    </recommendedName>
    <alternativeName>
        <fullName evidence="9">Transmembrane protein 150</fullName>
    </alternativeName>
</protein>
<dbReference type="InterPro" id="IPR019402">
    <property type="entry name" value="CWH43_N"/>
</dbReference>
<keyword evidence="8" id="KW-0325">Glycoprotein</keyword>
<evidence type="ECO:0000256" key="3">
    <source>
        <dbReference type="ARBA" id="ARBA00016019"/>
    </source>
</evidence>
<evidence type="ECO:0000313" key="14">
    <source>
        <dbReference type="Proteomes" id="UP000308365"/>
    </source>
</evidence>
<feature type="compositionally biased region" description="Basic and acidic residues" evidence="10">
    <location>
        <begin position="37"/>
        <end position="52"/>
    </location>
</feature>
<feature type="compositionally biased region" description="Low complexity" evidence="10">
    <location>
        <begin position="84"/>
        <end position="106"/>
    </location>
</feature>
<evidence type="ECO:0000256" key="1">
    <source>
        <dbReference type="ARBA" id="ARBA00004651"/>
    </source>
</evidence>